<evidence type="ECO:0000313" key="2">
    <source>
        <dbReference type="EMBL" id="MPL75283.1"/>
    </source>
</evidence>
<dbReference type="Pfam" id="PF07791">
    <property type="entry name" value="Imm11"/>
    <property type="match status" value="1"/>
</dbReference>
<sequence length="361" mass="41793">MKVWLWKPDSNKYENLTLPLEDVDKLIDFYEFDGRKISDVWEPMEVGIYKKAKRGDTPSFIAGPVLSERAVETLRDILDDKVEILPLKYSKENYYVINVLNVLDAIDYTKAEYLTFDDGRVYRFTKYAFIEEKVKSQPIFKLVEHPKSEVFVSDEFRSRVLEHKLAGFEFIEVWDSEVSTEPIAPEAGEKAPGKSQTELEPIIPAASEAVQPNVEYVYPELTDQEAEALLVKIKSNVYSAAIQFIREASQQGAIDEVGLEYFFDGTSTDIGLRVIAVSNNEEYDFEELRFQLLQHPDIEYDFNHLYRHYGQNGLNEEQTDAFWIMIQDIVAEVQEKLKGTSWESLVPVTDEFRLNEPEVYD</sequence>
<feature type="domain" description="Immunity MXAN-0049 protein" evidence="1">
    <location>
        <begin position="91"/>
        <end position="173"/>
    </location>
</feature>
<dbReference type="InterPro" id="IPR012433">
    <property type="entry name" value="Imm11"/>
</dbReference>
<accession>A0A644U8V5</accession>
<gene>
    <name evidence="2" type="ORF">SDC9_21107</name>
</gene>
<reference evidence="2" key="1">
    <citation type="submission" date="2019-08" db="EMBL/GenBank/DDBJ databases">
        <authorList>
            <person name="Kucharzyk K."/>
            <person name="Murdoch R.W."/>
            <person name="Higgins S."/>
            <person name="Loffler F."/>
        </authorList>
    </citation>
    <scope>NUCLEOTIDE SEQUENCE</scope>
</reference>
<organism evidence="2">
    <name type="scientific">bioreactor metagenome</name>
    <dbReference type="NCBI Taxonomy" id="1076179"/>
    <lineage>
        <taxon>unclassified sequences</taxon>
        <taxon>metagenomes</taxon>
        <taxon>ecological metagenomes</taxon>
    </lineage>
</organism>
<name>A0A644U8V5_9ZZZZ</name>
<comment type="caution">
    <text evidence="2">The sequence shown here is derived from an EMBL/GenBank/DDBJ whole genome shotgun (WGS) entry which is preliminary data.</text>
</comment>
<evidence type="ECO:0000259" key="1">
    <source>
        <dbReference type="Pfam" id="PF07791"/>
    </source>
</evidence>
<dbReference type="AlphaFoldDB" id="A0A644U8V5"/>
<dbReference type="EMBL" id="VSSQ01000087">
    <property type="protein sequence ID" value="MPL75283.1"/>
    <property type="molecule type" value="Genomic_DNA"/>
</dbReference>
<proteinExistence type="predicted"/>
<protein>
    <recommendedName>
        <fullName evidence="1">Immunity MXAN-0049 protein domain-containing protein</fullName>
    </recommendedName>
</protein>